<dbReference type="Proteomes" id="UP001141259">
    <property type="component" value="Unassembled WGS sequence"/>
</dbReference>
<dbReference type="RefSeq" id="WP_259621063.1">
    <property type="nucleotide sequence ID" value="NZ_JANYMP010000001.1"/>
</dbReference>
<dbReference type="AlphaFoldDB" id="A0A9X2VFK5"/>
<evidence type="ECO:0008006" key="3">
    <source>
        <dbReference type="Google" id="ProtNLM"/>
    </source>
</evidence>
<comment type="caution">
    <text evidence="1">The sequence shown here is derived from an EMBL/GenBank/DDBJ whole genome shotgun (WGS) entry which is preliminary data.</text>
</comment>
<dbReference type="EMBL" id="JANYMP010000001">
    <property type="protein sequence ID" value="MCS7475549.1"/>
    <property type="molecule type" value="Genomic_DNA"/>
</dbReference>
<evidence type="ECO:0000313" key="2">
    <source>
        <dbReference type="Proteomes" id="UP001141259"/>
    </source>
</evidence>
<evidence type="ECO:0000313" key="1">
    <source>
        <dbReference type="EMBL" id="MCS7475549.1"/>
    </source>
</evidence>
<name>A0A9X2VFK5_9PSEU</name>
<proteinExistence type="predicted"/>
<reference evidence="1" key="1">
    <citation type="submission" date="2022-08" db="EMBL/GenBank/DDBJ databases">
        <authorList>
            <person name="Tistechok S."/>
            <person name="Samborskyy M."/>
            <person name="Roman I."/>
        </authorList>
    </citation>
    <scope>NUCLEOTIDE SEQUENCE</scope>
    <source>
        <strain evidence="1">DSM 103496</strain>
    </source>
</reference>
<protein>
    <recommendedName>
        <fullName evidence="3">Nucleotidyltransferase-like protein</fullName>
    </recommendedName>
</protein>
<keyword evidence="2" id="KW-1185">Reference proteome</keyword>
<accession>A0A9X2VFK5</accession>
<organism evidence="1 2">
    <name type="scientific">Umezawaea endophytica</name>
    <dbReference type="NCBI Taxonomy" id="1654476"/>
    <lineage>
        <taxon>Bacteria</taxon>
        <taxon>Bacillati</taxon>
        <taxon>Actinomycetota</taxon>
        <taxon>Actinomycetes</taxon>
        <taxon>Pseudonocardiales</taxon>
        <taxon>Pseudonocardiaceae</taxon>
        <taxon>Umezawaea</taxon>
    </lineage>
</organism>
<gene>
    <name evidence="1" type="ORF">NZH93_01680</name>
</gene>
<sequence length="354" mass="37128">MAGAHLPALGREVATRLATSEGADAAFLAGGTAVGLGSGSSDLDVYLVGPGLRESRRQLFADGVRVDVQVLATERLDALVDSVVLDYPAPSRDRVGDADLAVAVRLLTADVVTDTGHLTTLKERLTACPLPLRRRVVSGWARVAYSAVEDVAGLRGSADRLDLDAAATAGHRALLAAGKALAAGCGDLHQGEKWVWHQLARSAPAAFPLDEYRRLAHPGAPEPGSPHGFAELAAFVQTCLVAAMTLGWWEVPLEHWPGWTDGGGPLRRAGFFVPCSSDAGTVVVGPGARLFRAPPEALLVWGLCDGASPDEVVGRAEALRPLAEPWNGLTGRRCHTVLRELADAALIIGAHLED</sequence>